<dbReference type="InterPro" id="IPR051567">
    <property type="entry name" value="Unconventional_Myosin_ATPase"/>
</dbReference>
<accession>A0A812MJZ1</accession>
<reference evidence="3" key="1">
    <citation type="submission" date="2021-02" db="EMBL/GenBank/DDBJ databases">
        <authorList>
            <person name="Dougan E. K."/>
            <person name="Rhodes N."/>
            <person name="Thang M."/>
            <person name="Chan C."/>
        </authorList>
    </citation>
    <scope>NUCLEOTIDE SEQUENCE</scope>
</reference>
<evidence type="ECO:0000313" key="3">
    <source>
        <dbReference type="EMBL" id="CAE7260235.1"/>
    </source>
</evidence>
<dbReference type="Pfam" id="PF00784">
    <property type="entry name" value="MyTH4"/>
    <property type="match status" value="1"/>
</dbReference>
<dbReference type="AlphaFoldDB" id="A0A812MJZ1"/>
<feature type="domain" description="MyTH4" evidence="2">
    <location>
        <begin position="253"/>
        <end position="403"/>
    </location>
</feature>
<dbReference type="Proteomes" id="UP000604046">
    <property type="component" value="Unassembled WGS sequence"/>
</dbReference>
<keyword evidence="4" id="KW-1185">Reference proteome</keyword>
<feature type="region of interest" description="Disordered" evidence="1">
    <location>
        <begin position="25"/>
        <end position="44"/>
    </location>
</feature>
<feature type="compositionally biased region" description="Basic and acidic residues" evidence="1">
    <location>
        <begin position="25"/>
        <end position="39"/>
    </location>
</feature>
<dbReference type="PANTHER" id="PTHR22692">
    <property type="entry name" value="MYOSIN VII, XV"/>
    <property type="match status" value="1"/>
</dbReference>
<dbReference type="OrthoDB" id="8182952at2759"/>
<protein>
    <recommendedName>
        <fullName evidence="2">MyTH4 domain-containing protein</fullName>
    </recommendedName>
</protein>
<evidence type="ECO:0000256" key="1">
    <source>
        <dbReference type="SAM" id="MobiDB-lite"/>
    </source>
</evidence>
<comment type="caution">
    <text evidence="3">The sequence shown here is derived from an EMBL/GenBank/DDBJ whole genome shotgun (WGS) entry which is preliminary data.</text>
</comment>
<evidence type="ECO:0000259" key="2">
    <source>
        <dbReference type="PROSITE" id="PS51016"/>
    </source>
</evidence>
<dbReference type="InterPro" id="IPR038185">
    <property type="entry name" value="MyTH4_dom_sf"/>
</dbReference>
<dbReference type="InterPro" id="IPR000857">
    <property type="entry name" value="MyTH4_dom"/>
</dbReference>
<dbReference type="PANTHER" id="PTHR22692:SF33">
    <property type="entry name" value="MYOSIN"/>
    <property type="match status" value="1"/>
</dbReference>
<dbReference type="SMART" id="SM00139">
    <property type="entry name" value="MyTH4"/>
    <property type="match status" value="1"/>
</dbReference>
<gene>
    <name evidence="3" type="ORF">SNAT2548_LOCUS13588</name>
</gene>
<name>A0A812MJZ1_9DINO</name>
<proteinExistence type="predicted"/>
<dbReference type="EMBL" id="CAJNDS010001446">
    <property type="protein sequence ID" value="CAE7260235.1"/>
    <property type="molecule type" value="Genomic_DNA"/>
</dbReference>
<dbReference type="PROSITE" id="PS51016">
    <property type="entry name" value="MYTH4"/>
    <property type="match status" value="1"/>
</dbReference>
<dbReference type="GO" id="GO:0005856">
    <property type="term" value="C:cytoskeleton"/>
    <property type="evidence" value="ECO:0007669"/>
    <property type="project" value="InterPro"/>
</dbReference>
<dbReference type="Gene3D" id="1.25.40.530">
    <property type="entry name" value="MyTH4 domain"/>
    <property type="match status" value="1"/>
</dbReference>
<evidence type="ECO:0000313" key="4">
    <source>
        <dbReference type="Proteomes" id="UP000604046"/>
    </source>
</evidence>
<organism evidence="3 4">
    <name type="scientific">Symbiodinium natans</name>
    <dbReference type="NCBI Taxonomy" id="878477"/>
    <lineage>
        <taxon>Eukaryota</taxon>
        <taxon>Sar</taxon>
        <taxon>Alveolata</taxon>
        <taxon>Dinophyceae</taxon>
        <taxon>Suessiales</taxon>
        <taxon>Symbiodiniaceae</taxon>
        <taxon>Symbiodinium</taxon>
    </lineage>
</organism>
<sequence length="407" mass="45607">MQMLGSVPSKVTGFAFLRTATNAKKKQDDIRAKQKEEAKQQVFAQEAKKQEATFEVDEEAAKKQKMRERKSRATITGFSEEDQQKVLMGLLAACHQYDMVELEKGLGEAIAQGIDPCDTLDRAQDLFQKMSTEEFLTEKMQELQAELKTDNSAQALRSLQNIMKQAKRLGVATDAVHSAKESMQHGVRLRARKTLRGSIFHRGVEMEEMELVDTAFSDISAFEGLKSAQEWRGHQKASLLTAAENKEQTMLCHSKQEIRDALTKVASSEARAAVSNFRSILGWMGDRPLPECQRMGYTEDIIGVARSSQSLADEVYVQVVKQLRDNPSPRSVLLGWKLLLRLCQQVRPSDKLEEFIRSFAMHQVNSSNHEVSQVAKQCVSDLNINVAPDKPRPEGDVELIPITAALA</sequence>